<proteinExistence type="predicted"/>
<organism evidence="1 2">
    <name type="scientific">Polarella glacialis</name>
    <name type="common">Dinoflagellate</name>
    <dbReference type="NCBI Taxonomy" id="89957"/>
    <lineage>
        <taxon>Eukaryota</taxon>
        <taxon>Sar</taxon>
        <taxon>Alveolata</taxon>
        <taxon>Dinophyceae</taxon>
        <taxon>Suessiales</taxon>
        <taxon>Suessiaceae</taxon>
        <taxon>Polarella</taxon>
    </lineage>
</organism>
<evidence type="ECO:0000313" key="1">
    <source>
        <dbReference type="EMBL" id="CAE8642483.1"/>
    </source>
</evidence>
<accession>A0A813HVI2</accession>
<dbReference type="Proteomes" id="UP000654075">
    <property type="component" value="Unassembled WGS sequence"/>
</dbReference>
<keyword evidence="2" id="KW-1185">Reference proteome</keyword>
<dbReference type="OMA" id="SEECIHE"/>
<name>A0A813HVI2_POLGL</name>
<dbReference type="EMBL" id="CAJNNV010033164">
    <property type="protein sequence ID" value="CAE8642483.1"/>
    <property type="molecule type" value="Genomic_DNA"/>
</dbReference>
<reference evidence="1" key="1">
    <citation type="submission" date="2021-02" db="EMBL/GenBank/DDBJ databases">
        <authorList>
            <person name="Dougan E. K."/>
            <person name="Rhodes N."/>
            <person name="Thang M."/>
            <person name="Chan C."/>
        </authorList>
    </citation>
    <scope>NUCLEOTIDE SEQUENCE</scope>
</reference>
<dbReference type="AlphaFoldDB" id="A0A813HVI2"/>
<protein>
    <submittedName>
        <fullName evidence="1">Uncharacterized protein</fullName>
    </submittedName>
</protein>
<comment type="caution">
    <text evidence="1">The sequence shown here is derived from an EMBL/GenBank/DDBJ whole genome shotgun (WGS) entry which is preliminary data.</text>
</comment>
<dbReference type="OrthoDB" id="10417808at2759"/>
<sequence length="423" mass="48862">MARYVASLSEECIHELTLTGCGWGIILAQWNLALYPSTAGRPMVAVFPLNVEASTLQCSEVLRWLRKSYKRLQALGESAPPMPRYFEQLYSSYLKRCSARRGRELHRLLPQAAHAFSRTAMRENRLWVHTRPRIGVILALSKDHAYFYGRALGLWRCYCARHRDCEVVVEWENFLKAYPYRLMMDEGGHIKPTWGLSWNRWFALQRHLDAYEWVFSADPDQFVSQQCFASYSLSDALRAAGALDLPSDGGVAPVLVARDFPRFHTLNSASVFLRGGDAGKLFLSLLFSRLEVQGLSDWDQSAWDQTMIEFLDLWKHAQHWIRSGDNSLQRPPLGRLPRFESTRCMEEQYLWIDSTASLDRFTQCWHDFVDELFGAFGARKWPQDAPLRLLDPETADINFVIGNRDTKDNPVFWHLAGKLKYVQ</sequence>
<evidence type="ECO:0000313" key="2">
    <source>
        <dbReference type="Proteomes" id="UP000654075"/>
    </source>
</evidence>
<feature type="non-terminal residue" evidence="1">
    <location>
        <position position="1"/>
    </location>
</feature>
<gene>
    <name evidence="1" type="ORF">PGLA1383_LOCUS56967</name>
</gene>